<reference evidence="3 4" key="1">
    <citation type="journal article" date="2023" name="Plants (Basel)">
        <title>Bridging the Gap: Combining Genomics and Transcriptomics Approaches to Understand Stylosanthes scabra, an Orphan Legume from the Brazilian Caatinga.</title>
        <authorList>
            <person name="Ferreira-Neto J.R.C."/>
            <person name="da Silva M.D."/>
            <person name="Binneck E."/>
            <person name="de Melo N.F."/>
            <person name="da Silva R.H."/>
            <person name="de Melo A.L.T.M."/>
            <person name="Pandolfi V."/>
            <person name="Bustamante F.O."/>
            <person name="Brasileiro-Vidal A.C."/>
            <person name="Benko-Iseppon A.M."/>
        </authorList>
    </citation>
    <scope>NUCLEOTIDE SEQUENCE [LARGE SCALE GENOMIC DNA]</scope>
    <source>
        <tissue evidence="3">Leaves</tissue>
    </source>
</reference>
<dbReference type="Proteomes" id="UP001341840">
    <property type="component" value="Unassembled WGS sequence"/>
</dbReference>
<dbReference type="EMBL" id="JASCZI010272790">
    <property type="protein sequence ID" value="MED6223504.1"/>
    <property type="molecule type" value="Genomic_DNA"/>
</dbReference>
<feature type="compositionally biased region" description="Basic and acidic residues" evidence="1">
    <location>
        <begin position="208"/>
        <end position="221"/>
    </location>
</feature>
<evidence type="ECO:0000256" key="2">
    <source>
        <dbReference type="SAM" id="Phobius"/>
    </source>
</evidence>
<keyword evidence="4" id="KW-1185">Reference proteome</keyword>
<evidence type="ECO:0000313" key="3">
    <source>
        <dbReference type="EMBL" id="MED6223504.1"/>
    </source>
</evidence>
<organism evidence="3 4">
    <name type="scientific">Stylosanthes scabra</name>
    <dbReference type="NCBI Taxonomy" id="79078"/>
    <lineage>
        <taxon>Eukaryota</taxon>
        <taxon>Viridiplantae</taxon>
        <taxon>Streptophyta</taxon>
        <taxon>Embryophyta</taxon>
        <taxon>Tracheophyta</taxon>
        <taxon>Spermatophyta</taxon>
        <taxon>Magnoliopsida</taxon>
        <taxon>eudicotyledons</taxon>
        <taxon>Gunneridae</taxon>
        <taxon>Pentapetalae</taxon>
        <taxon>rosids</taxon>
        <taxon>fabids</taxon>
        <taxon>Fabales</taxon>
        <taxon>Fabaceae</taxon>
        <taxon>Papilionoideae</taxon>
        <taxon>50 kb inversion clade</taxon>
        <taxon>dalbergioids sensu lato</taxon>
        <taxon>Dalbergieae</taxon>
        <taxon>Pterocarpus clade</taxon>
        <taxon>Stylosanthes</taxon>
    </lineage>
</organism>
<name>A0ABU6ZNC4_9FABA</name>
<comment type="caution">
    <text evidence="3">The sequence shown here is derived from an EMBL/GenBank/DDBJ whole genome shotgun (WGS) entry which is preliminary data.</text>
</comment>
<evidence type="ECO:0000256" key="1">
    <source>
        <dbReference type="SAM" id="MobiDB-lite"/>
    </source>
</evidence>
<keyword evidence="2" id="KW-0812">Transmembrane</keyword>
<feature type="region of interest" description="Disordered" evidence="1">
    <location>
        <begin position="203"/>
        <end position="233"/>
    </location>
</feature>
<evidence type="ECO:0000313" key="4">
    <source>
        <dbReference type="Proteomes" id="UP001341840"/>
    </source>
</evidence>
<gene>
    <name evidence="3" type="ORF">PIB30_074571</name>
</gene>
<sequence>MSSAPSETPTVIADAVVLVVVESPSPPWPQQDLCAPPFPSQKRQPRRCVPLYLRRRQHSRDFSDSQCHLPPTLLLPQPDCREWQPVLDATLNTVAAIIYSLGLIIAAFPLISAALHSVTAFDQFCLINADEATALRRGSIVGDSAAMMRVRTLKIVDGVDLSDGGSAGHVDDRAGNSAVVNTSAKEMPTPVVTVGDGAAAVENSTAAHKTEPASREEDYARDSAAGQGDRCISSIQKPPRRRVLPFIGKQPVLMAAVLPWNREDEWRTVRMEEERVLLDNAVGERRDGRRALWKGNGWVDVEIGSPTVAEVNERVP</sequence>
<feature type="transmembrane region" description="Helical" evidence="2">
    <location>
        <begin position="91"/>
        <end position="115"/>
    </location>
</feature>
<proteinExistence type="predicted"/>
<keyword evidence="2" id="KW-0472">Membrane</keyword>
<accession>A0ABU6ZNC4</accession>
<keyword evidence="2" id="KW-1133">Transmembrane helix</keyword>
<protein>
    <submittedName>
        <fullName evidence="3">Uncharacterized protein</fullName>
    </submittedName>
</protein>